<reference evidence="2 3" key="1">
    <citation type="submission" date="2016-07" db="EMBL/GenBank/DDBJ databases">
        <title>Pervasive Adenine N6-methylation of Active Genes in Fungi.</title>
        <authorList>
            <consortium name="DOE Joint Genome Institute"/>
            <person name="Mondo S.J."/>
            <person name="Dannebaum R.O."/>
            <person name="Kuo R.C."/>
            <person name="Labutti K."/>
            <person name="Haridas S."/>
            <person name="Kuo A."/>
            <person name="Salamov A."/>
            <person name="Ahrendt S.R."/>
            <person name="Lipzen A."/>
            <person name="Sullivan W."/>
            <person name="Andreopoulos W.B."/>
            <person name="Clum A."/>
            <person name="Lindquist E."/>
            <person name="Daum C."/>
            <person name="Ramamoorthy G.K."/>
            <person name="Gryganskyi A."/>
            <person name="Culley D."/>
            <person name="Magnuson J.K."/>
            <person name="James T.Y."/>
            <person name="O'Malley M.A."/>
            <person name="Stajich J.E."/>
            <person name="Spatafora J.W."/>
            <person name="Visel A."/>
            <person name="Grigoriev I.V."/>
        </authorList>
    </citation>
    <scope>NUCLEOTIDE SEQUENCE [LARGE SCALE GENOMIC DNA]</scope>
    <source>
        <strain evidence="2 3">NRRL 2496</strain>
    </source>
</reference>
<dbReference type="EMBL" id="MCGN01000010">
    <property type="protein sequence ID" value="ORY92349.1"/>
    <property type="molecule type" value="Genomic_DNA"/>
</dbReference>
<evidence type="ECO:0000313" key="3">
    <source>
        <dbReference type="Proteomes" id="UP000242180"/>
    </source>
</evidence>
<feature type="signal peptide" evidence="1">
    <location>
        <begin position="1"/>
        <end position="17"/>
    </location>
</feature>
<accession>A0A1X2H3M9</accession>
<dbReference type="Proteomes" id="UP000242180">
    <property type="component" value="Unassembled WGS sequence"/>
</dbReference>
<proteinExistence type="predicted"/>
<name>A0A1X2H3M9_SYNRA</name>
<dbReference type="AlphaFoldDB" id="A0A1X2H3M9"/>
<comment type="caution">
    <text evidence="2">The sequence shown here is derived from an EMBL/GenBank/DDBJ whole genome shotgun (WGS) entry which is preliminary data.</text>
</comment>
<dbReference type="InParanoid" id="A0A1X2H3M9"/>
<evidence type="ECO:0008006" key="4">
    <source>
        <dbReference type="Google" id="ProtNLM"/>
    </source>
</evidence>
<organism evidence="2 3">
    <name type="scientific">Syncephalastrum racemosum</name>
    <name type="common">Filamentous fungus</name>
    <dbReference type="NCBI Taxonomy" id="13706"/>
    <lineage>
        <taxon>Eukaryota</taxon>
        <taxon>Fungi</taxon>
        <taxon>Fungi incertae sedis</taxon>
        <taxon>Mucoromycota</taxon>
        <taxon>Mucoromycotina</taxon>
        <taxon>Mucoromycetes</taxon>
        <taxon>Mucorales</taxon>
        <taxon>Syncephalastraceae</taxon>
        <taxon>Syncephalastrum</taxon>
    </lineage>
</organism>
<evidence type="ECO:0000313" key="2">
    <source>
        <dbReference type="EMBL" id="ORY92349.1"/>
    </source>
</evidence>
<protein>
    <recommendedName>
        <fullName evidence="4">EF-hand domain-containing protein</fullName>
    </recommendedName>
</protein>
<feature type="chain" id="PRO_5012168373" description="EF-hand domain-containing protein" evidence="1">
    <location>
        <begin position="18"/>
        <end position="343"/>
    </location>
</feature>
<keyword evidence="1" id="KW-0732">Signal</keyword>
<evidence type="ECO:0000256" key="1">
    <source>
        <dbReference type="SAM" id="SignalP"/>
    </source>
</evidence>
<gene>
    <name evidence="2" type="ORF">BCR43DRAFT_518323</name>
</gene>
<keyword evidence="3" id="KW-1185">Reference proteome</keyword>
<sequence length="343" mass="37964">MKLTLIATVALVPFAYCSLSASASSGEAIASEPADSLSESEDLLTAPETRYQDLHKNLGVLLGEFSKNIESVLVEDGHEDILALAGKQMPTVTFHEIAYAPKVTVPYIQNVDSIHNAGFNMYKILGHALKVMFETDALTFPNDKAEDSIDSKFAVALRKELTDAGVTDAELENMVYALFNIKDNAQLSKQDFDAAIANYVQNFERNLLVYIRHVIADVVKGFATTFREIIDKPDSKAAEATRSVLLRVGDISDATYGLLQTPNVLGKRAGFFQSMMFNMSDTMLNFLFRNHPDAYAFVKLAIAVIQRANEIDPTYVDVFKQPTSLNIERSLRVLLQAFRESTA</sequence>